<gene>
    <name evidence="1" type="ORF">PC110_g19033</name>
</gene>
<evidence type="ECO:0000313" key="2">
    <source>
        <dbReference type="Proteomes" id="UP000251314"/>
    </source>
</evidence>
<feature type="non-terminal residue" evidence="1">
    <location>
        <position position="1"/>
    </location>
</feature>
<protein>
    <recommendedName>
        <fullName evidence="3">RxLR effector protein</fullName>
    </recommendedName>
</protein>
<dbReference type="OrthoDB" id="126417at2759"/>
<comment type="caution">
    <text evidence="1">The sequence shown here is derived from an EMBL/GenBank/DDBJ whole genome shotgun (WGS) entry which is preliminary data.</text>
</comment>
<organism evidence="1 2">
    <name type="scientific">Phytophthora cactorum</name>
    <dbReference type="NCBI Taxonomy" id="29920"/>
    <lineage>
        <taxon>Eukaryota</taxon>
        <taxon>Sar</taxon>
        <taxon>Stramenopiles</taxon>
        <taxon>Oomycota</taxon>
        <taxon>Peronosporomycetes</taxon>
        <taxon>Peronosporales</taxon>
        <taxon>Peronosporaceae</taxon>
        <taxon>Phytophthora</taxon>
    </lineage>
</organism>
<accession>A0A329RK03</accession>
<proteinExistence type="predicted"/>
<sequence length="467" mass="51969">VAAVLLAKVERAASFELTTADYPTVVRSLADYQSGAAPTRLLRRYDDDEERAIGGGTISELATKFKGGESKLVDKLVNKKAHEVQAAKKLKLYHIEDTLTSSNINKLVNQVKEFNSKNTIKVSLIGTLTTKYGDQAVATALVTAERSTKSSSIVEQIRTLRSEQLVRWKKDSKSVTGVSTLLNFGNNRDLGQKFQVLDDYVTLVKKSDETLLRALIKGVGGEEKLGSVLYAARTNSATMEKATKFENSLITKWEGEHQLPANVFQWLKLYENVDDAFSADNLNRFMKYVEKYNVNEPNNKKPVIELYTNAFGDAAVVNKLVSAMNDPATSTAVKKLQAQQVKGWIKNEKSVDDVLAMLKIDIKERSSIVNQKVDLLEQFVAVKGADQNVIKTLTDTVRGNRNLAKVLERTGATTLQKKQFAKWIDDKVTPENIMIKVFQTDHGQATAEQNKIAAKFMTFYKSRTSGN</sequence>
<evidence type="ECO:0008006" key="3">
    <source>
        <dbReference type="Google" id="ProtNLM"/>
    </source>
</evidence>
<dbReference type="EMBL" id="MJFZ01000870">
    <property type="protein sequence ID" value="RAW24539.1"/>
    <property type="molecule type" value="Genomic_DNA"/>
</dbReference>
<name>A0A329RK03_9STRA</name>
<evidence type="ECO:0000313" key="1">
    <source>
        <dbReference type="EMBL" id="RAW24539.1"/>
    </source>
</evidence>
<dbReference type="Proteomes" id="UP000251314">
    <property type="component" value="Unassembled WGS sequence"/>
</dbReference>
<dbReference type="AlphaFoldDB" id="A0A329RK03"/>
<reference evidence="1 2" key="1">
    <citation type="submission" date="2018-01" db="EMBL/GenBank/DDBJ databases">
        <title>Draft genome of the strawberry crown rot pathogen Phytophthora cactorum.</title>
        <authorList>
            <person name="Armitage A.D."/>
            <person name="Lysoe E."/>
            <person name="Nellist C.F."/>
            <person name="Harrison R.J."/>
            <person name="Brurberg M.B."/>
        </authorList>
    </citation>
    <scope>NUCLEOTIDE SEQUENCE [LARGE SCALE GENOMIC DNA]</scope>
    <source>
        <strain evidence="1 2">10300</strain>
    </source>
</reference>
<dbReference type="VEuPathDB" id="FungiDB:PC110_g19033"/>
<keyword evidence="2" id="KW-1185">Reference proteome</keyword>